<dbReference type="STRING" id="1293891.TMES_09390"/>
<dbReference type="Gene3D" id="3.40.50.2000">
    <property type="entry name" value="Glycogen Phosphorylase B"/>
    <property type="match status" value="2"/>
</dbReference>
<dbReference type="InterPro" id="IPR001296">
    <property type="entry name" value="Glyco_trans_1"/>
</dbReference>
<dbReference type="InterPro" id="IPR022623">
    <property type="entry name" value="Glyco_trans_4"/>
</dbReference>
<dbReference type="EMBL" id="JFKA01000003">
    <property type="protein sequence ID" value="OSQ38928.1"/>
    <property type="molecule type" value="Genomic_DNA"/>
</dbReference>
<dbReference type="GO" id="GO:0009103">
    <property type="term" value="P:lipopolysaccharide biosynthetic process"/>
    <property type="evidence" value="ECO:0007669"/>
    <property type="project" value="TreeGrafter"/>
</dbReference>
<dbReference type="AlphaFoldDB" id="A0A1Y2L121"/>
<dbReference type="PANTHER" id="PTHR46401:SF2">
    <property type="entry name" value="GLYCOSYLTRANSFERASE WBBK-RELATED"/>
    <property type="match status" value="1"/>
</dbReference>
<proteinExistence type="predicted"/>
<feature type="domain" description="Glycosyl transferase family 4" evidence="3">
    <location>
        <begin position="25"/>
        <end position="189"/>
    </location>
</feature>
<protein>
    <submittedName>
        <fullName evidence="4">Glycosyl transferase</fullName>
    </submittedName>
</protein>
<organism evidence="4 5">
    <name type="scientific">Thalassospira mesophila</name>
    <dbReference type="NCBI Taxonomy" id="1293891"/>
    <lineage>
        <taxon>Bacteria</taxon>
        <taxon>Pseudomonadati</taxon>
        <taxon>Pseudomonadota</taxon>
        <taxon>Alphaproteobacteria</taxon>
        <taxon>Rhodospirillales</taxon>
        <taxon>Thalassospiraceae</taxon>
        <taxon>Thalassospira</taxon>
    </lineage>
</organism>
<dbReference type="Pfam" id="PF00534">
    <property type="entry name" value="Glycos_transf_1"/>
    <property type="match status" value="1"/>
</dbReference>
<evidence type="ECO:0000256" key="1">
    <source>
        <dbReference type="ARBA" id="ARBA00022679"/>
    </source>
</evidence>
<feature type="domain" description="Glycosyl transferase family 1" evidence="2">
    <location>
        <begin position="209"/>
        <end position="376"/>
    </location>
</feature>
<evidence type="ECO:0000313" key="5">
    <source>
        <dbReference type="Proteomes" id="UP000193391"/>
    </source>
</evidence>
<dbReference type="Pfam" id="PF12000">
    <property type="entry name" value="Glyco_trans_4_3"/>
    <property type="match status" value="1"/>
</dbReference>
<evidence type="ECO:0000313" key="4">
    <source>
        <dbReference type="EMBL" id="OSQ38928.1"/>
    </source>
</evidence>
<dbReference type="Proteomes" id="UP000193391">
    <property type="component" value="Unassembled WGS sequence"/>
</dbReference>
<dbReference type="OrthoDB" id="9793726at2"/>
<accession>A0A1Y2L121</accession>
<evidence type="ECO:0000259" key="3">
    <source>
        <dbReference type="Pfam" id="PF12000"/>
    </source>
</evidence>
<keyword evidence="5" id="KW-1185">Reference proteome</keyword>
<dbReference type="GO" id="GO:0016757">
    <property type="term" value="F:glycosyltransferase activity"/>
    <property type="evidence" value="ECO:0007669"/>
    <property type="project" value="InterPro"/>
</dbReference>
<evidence type="ECO:0000259" key="2">
    <source>
        <dbReference type="Pfam" id="PF00534"/>
    </source>
</evidence>
<keyword evidence="1 4" id="KW-0808">Transferase</keyword>
<dbReference type="CDD" id="cd03818">
    <property type="entry name" value="GT4_ExpC-like"/>
    <property type="match status" value="1"/>
</dbReference>
<dbReference type="RefSeq" id="WP_085581791.1">
    <property type="nucleotide sequence ID" value="NZ_JFKA01000003.1"/>
</dbReference>
<name>A0A1Y2L121_9PROT</name>
<dbReference type="SUPFAM" id="SSF53756">
    <property type="entry name" value="UDP-Glycosyltransferase/glycogen phosphorylase"/>
    <property type="match status" value="1"/>
</dbReference>
<sequence>MKIVFVHRRGPGQFVHLACHLANAGWQVSFLCEGMNVKLPGIRILRHRSSDALPDHAKPASHVDLHTQVGHQAADTLATLVAQEGKPDIVFGHIGWGSMMFARDVLPDTPLLGYCEHFYHAKGRDVGFDPQDQVSLNQRKQLRLRNSSQLLTLEQIDAGVSPTQWQRAAYPPLLRSKIGVCHDGIDMQRCKPDASVKFALPDGRIVDRNTPVITYVARDLEPYRGFPQFMRAAAKVSQSRPDALFLVAGGDGVSYGAPAPDGRPWRKVMMEETGIDPSRIVFLGQIPHEQLVTLFQVSRAHVYLTFPFVLSWSVLEAMACGTLVIGSNTGPVEEVIQHGKNGLLTDFWDTELLANQIRDVLDNPARYTALRQNGRQLVAHKYDLDRCLARQTGALERLAAHSDMNIA</sequence>
<reference evidence="4 5" key="1">
    <citation type="submission" date="2014-03" db="EMBL/GenBank/DDBJ databases">
        <title>The draft genome sequence of Thalassospira mesophila JCM 18969.</title>
        <authorList>
            <person name="Lai Q."/>
            <person name="Shao Z."/>
        </authorList>
    </citation>
    <scope>NUCLEOTIDE SEQUENCE [LARGE SCALE GENOMIC DNA]</scope>
    <source>
        <strain evidence="4 5">JCM 18969</strain>
    </source>
</reference>
<gene>
    <name evidence="4" type="ORF">TMES_09390</name>
</gene>
<comment type="caution">
    <text evidence="4">The sequence shown here is derived from an EMBL/GenBank/DDBJ whole genome shotgun (WGS) entry which is preliminary data.</text>
</comment>
<dbReference type="PANTHER" id="PTHR46401">
    <property type="entry name" value="GLYCOSYLTRANSFERASE WBBK-RELATED"/>
    <property type="match status" value="1"/>
</dbReference>